<keyword evidence="2" id="KW-0560">Oxidoreductase</keyword>
<dbReference type="STRING" id="376489.A5892_00535"/>
<reference evidence="5 6" key="1">
    <citation type="submission" date="2016-04" db="EMBL/GenBank/DDBJ databases">
        <title>Complete Genome Sequence of Halotalea alkalilenta IHB B 13600.</title>
        <authorList>
            <person name="Swarnkar M.K."/>
            <person name="Sharma A."/>
            <person name="Kaushal K."/>
            <person name="Soni R."/>
            <person name="Rana S."/>
            <person name="Singh A.K."/>
            <person name="Gulati A."/>
        </authorList>
    </citation>
    <scope>NUCLEOTIDE SEQUENCE [LARGE SCALE GENOMIC DNA]</scope>
    <source>
        <strain evidence="5 6">IHB B 13600</strain>
    </source>
</reference>
<keyword evidence="6" id="KW-1185">Reference proteome</keyword>
<keyword evidence="2" id="KW-0479">Metal-binding</keyword>
<dbReference type="GO" id="GO:0004784">
    <property type="term" value="F:superoxide dismutase activity"/>
    <property type="evidence" value="ECO:0007669"/>
    <property type="project" value="UniProtKB-EC"/>
</dbReference>
<evidence type="ECO:0000256" key="3">
    <source>
        <dbReference type="SAM" id="SignalP"/>
    </source>
</evidence>
<comment type="similarity">
    <text evidence="1 2">Belongs to the Cu-Zn superoxide dismutase family.</text>
</comment>
<comment type="cofactor">
    <cofactor evidence="2">
        <name>Zn(2+)</name>
        <dbReference type="ChEBI" id="CHEBI:29105"/>
    </cofactor>
    <text evidence="2">Binds 1 zinc ion per subunit.</text>
</comment>
<dbReference type="SUPFAM" id="SSF49329">
    <property type="entry name" value="Cu,Zn superoxide dismutase-like"/>
    <property type="match status" value="1"/>
</dbReference>
<dbReference type="KEGG" id="haa:A5892_00535"/>
<dbReference type="GO" id="GO:0005507">
    <property type="term" value="F:copper ion binding"/>
    <property type="evidence" value="ECO:0007669"/>
    <property type="project" value="InterPro"/>
</dbReference>
<feature type="chain" id="PRO_5008004537" description="Superoxide dismutase [Cu-Zn]" evidence="3">
    <location>
        <begin position="22"/>
        <end position="179"/>
    </location>
</feature>
<dbReference type="AlphaFoldDB" id="A0A172YAU7"/>
<sequence length="179" mass="18259">MKYLPSLLCAAALTSAPWAMAAVEVDVHRVSADGIGDSIGTVTFENTQYGLLVTPDLSGLDSSIHGLHLHTTPSCEPGENDAGEVIAAGAAGGHYDPDEHGTHQGPYVDDSHLGDLPALAVAEDGTAQVPTLAPRLEESDLYGRALMVHAGGDNYSDHPTLGGGGGRFACGVIPAHSPG</sequence>
<dbReference type="EMBL" id="CP015243">
    <property type="protein sequence ID" value="ANF56135.1"/>
    <property type="molecule type" value="Genomic_DNA"/>
</dbReference>
<dbReference type="InterPro" id="IPR036423">
    <property type="entry name" value="SOD-like_Cu/Zn_dom_sf"/>
</dbReference>
<accession>A0A172YAU7</accession>
<dbReference type="RefSeq" id="WP_064121129.1">
    <property type="nucleotide sequence ID" value="NZ_CP015243.1"/>
</dbReference>
<feature type="signal peptide" evidence="3">
    <location>
        <begin position="1"/>
        <end position="21"/>
    </location>
</feature>
<dbReference type="InterPro" id="IPR001424">
    <property type="entry name" value="SOD_Cu_Zn_dom"/>
</dbReference>
<dbReference type="EC" id="1.15.1.1" evidence="2"/>
<comment type="catalytic activity">
    <reaction evidence="2">
        <text>2 superoxide + 2 H(+) = H2O2 + O2</text>
        <dbReference type="Rhea" id="RHEA:20696"/>
        <dbReference type="ChEBI" id="CHEBI:15378"/>
        <dbReference type="ChEBI" id="CHEBI:15379"/>
        <dbReference type="ChEBI" id="CHEBI:16240"/>
        <dbReference type="ChEBI" id="CHEBI:18421"/>
        <dbReference type="EC" id="1.15.1.1"/>
    </reaction>
</comment>
<dbReference type="PROSITE" id="PS00332">
    <property type="entry name" value="SOD_CU_ZN_2"/>
    <property type="match status" value="1"/>
</dbReference>
<dbReference type="Proteomes" id="UP000077875">
    <property type="component" value="Chromosome"/>
</dbReference>
<evidence type="ECO:0000313" key="6">
    <source>
        <dbReference type="Proteomes" id="UP000077875"/>
    </source>
</evidence>
<dbReference type="Pfam" id="PF00080">
    <property type="entry name" value="Sod_Cu"/>
    <property type="match status" value="1"/>
</dbReference>
<evidence type="ECO:0000313" key="5">
    <source>
        <dbReference type="EMBL" id="ANF56135.1"/>
    </source>
</evidence>
<keyword evidence="3" id="KW-0732">Signal</keyword>
<evidence type="ECO:0000256" key="2">
    <source>
        <dbReference type="RuleBase" id="RU000393"/>
    </source>
</evidence>
<dbReference type="Gene3D" id="2.60.40.200">
    <property type="entry name" value="Superoxide dismutase, copper/zinc binding domain"/>
    <property type="match status" value="1"/>
</dbReference>
<dbReference type="InterPro" id="IPR018152">
    <property type="entry name" value="SOD_Cu/Zn_BS"/>
</dbReference>
<organism evidence="5 6">
    <name type="scientific">Halotalea alkalilenta</name>
    <dbReference type="NCBI Taxonomy" id="376489"/>
    <lineage>
        <taxon>Bacteria</taxon>
        <taxon>Pseudomonadati</taxon>
        <taxon>Pseudomonadota</taxon>
        <taxon>Gammaproteobacteria</taxon>
        <taxon>Oceanospirillales</taxon>
        <taxon>Halomonadaceae</taxon>
        <taxon>Halotalea</taxon>
    </lineage>
</organism>
<name>A0A172YAU7_9GAMM</name>
<keyword evidence="2" id="KW-0862">Zinc</keyword>
<evidence type="ECO:0000259" key="4">
    <source>
        <dbReference type="Pfam" id="PF00080"/>
    </source>
</evidence>
<keyword evidence="2" id="KW-0186">Copper</keyword>
<evidence type="ECO:0000256" key="1">
    <source>
        <dbReference type="ARBA" id="ARBA00010457"/>
    </source>
</evidence>
<feature type="domain" description="Superoxide dismutase copper/zinc binding" evidence="4">
    <location>
        <begin position="40"/>
        <end position="173"/>
    </location>
</feature>
<gene>
    <name evidence="5" type="ORF">A5892_00535</name>
</gene>
<comment type="cofactor">
    <cofactor evidence="2">
        <name>Cu cation</name>
        <dbReference type="ChEBI" id="CHEBI:23378"/>
    </cofactor>
    <text evidence="2">Binds 1 copper ion per subunit.</text>
</comment>
<dbReference type="PANTHER" id="PTHR10003">
    <property type="entry name" value="SUPEROXIDE DISMUTASE CU-ZN -RELATED"/>
    <property type="match status" value="1"/>
</dbReference>
<dbReference type="InterPro" id="IPR024134">
    <property type="entry name" value="SOD_Cu/Zn_/chaperone"/>
</dbReference>
<comment type="function">
    <text evidence="2">Destroys radicals which are normally produced within the cells and which are toxic to biological systems.</text>
</comment>
<proteinExistence type="inferred from homology"/>
<protein>
    <recommendedName>
        <fullName evidence="2">Superoxide dismutase [Cu-Zn]</fullName>
        <ecNumber evidence="2">1.15.1.1</ecNumber>
    </recommendedName>
</protein>